<proteinExistence type="predicted"/>
<reference evidence="1" key="1">
    <citation type="submission" date="2018-05" db="EMBL/GenBank/DDBJ databases">
        <authorList>
            <person name="Lanie J.A."/>
            <person name="Ng W.-L."/>
            <person name="Kazmierczak K.M."/>
            <person name="Andrzejewski T.M."/>
            <person name="Davidsen T.M."/>
            <person name="Wayne K.J."/>
            <person name="Tettelin H."/>
            <person name="Glass J.I."/>
            <person name="Rusch D."/>
            <person name="Podicherti R."/>
            <person name="Tsui H.-C.T."/>
            <person name="Winkler M.E."/>
        </authorList>
    </citation>
    <scope>NUCLEOTIDE SEQUENCE</scope>
</reference>
<protein>
    <submittedName>
        <fullName evidence="1">Uncharacterized protein</fullName>
    </submittedName>
</protein>
<dbReference type="EMBL" id="UINC01203283">
    <property type="protein sequence ID" value="SVE23460.1"/>
    <property type="molecule type" value="Genomic_DNA"/>
</dbReference>
<sequence>MIHLGSDSAEFFESLTKFKPIFVSPEGGTVFQLSNNSDSVVS</sequence>
<name>A0A383BUI2_9ZZZZ</name>
<gene>
    <name evidence="1" type="ORF">METZ01_LOCUS476314</name>
</gene>
<dbReference type="AlphaFoldDB" id="A0A383BUI2"/>
<evidence type="ECO:0000313" key="1">
    <source>
        <dbReference type="EMBL" id="SVE23460.1"/>
    </source>
</evidence>
<accession>A0A383BUI2</accession>
<organism evidence="1">
    <name type="scientific">marine metagenome</name>
    <dbReference type="NCBI Taxonomy" id="408172"/>
    <lineage>
        <taxon>unclassified sequences</taxon>
        <taxon>metagenomes</taxon>
        <taxon>ecological metagenomes</taxon>
    </lineage>
</organism>